<evidence type="ECO:0008006" key="16">
    <source>
        <dbReference type="Google" id="ProtNLM"/>
    </source>
</evidence>
<keyword evidence="11 13" id="KW-0472">Membrane</keyword>
<comment type="subcellular location">
    <subcellularLocation>
        <location evidence="1">Nucleus membrane</location>
        <topology evidence="1">Multi-pass membrane protein</topology>
    </subcellularLocation>
    <subcellularLocation>
        <location evidence="2">Nucleus</location>
        <location evidence="2">Nuclear pore complex</location>
    </subcellularLocation>
</comment>
<reference evidence="14 15" key="1">
    <citation type="submission" date="2021-07" db="EMBL/GenBank/DDBJ databases">
        <title>The Aristolochia fimbriata genome: insights into angiosperm evolution, floral development and chemical biosynthesis.</title>
        <authorList>
            <person name="Jiao Y."/>
        </authorList>
    </citation>
    <scope>NUCLEOTIDE SEQUENCE [LARGE SCALE GENOMIC DNA]</scope>
    <source>
        <strain evidence="14">IBCAS-2021</strain>
        <tissue evidence="14">Leaf</tissue>
    </source>
</reference>
<evidence type="ECO:0000256" key="5">
    <source>
        <dbReference type="ARBA" id="ARBA00022692"/>
    </source>
</evidence>
<evidence type="ECO:0000256" key="7">
    <source>
        <dbReference type="ARBA" id="ARBA00022927"/>
    </source>
</evidence>
<evidence type="ECO:0000256" key="9">
    <source>
        <dbReference type="ARBA" id="ARBA00023010"/>
    </source>
</evidence>
<feature type="transmembrane region" description="Helical" evidence="13">
    <location>
        <begin position="12"/>
        <end position="33"/>
    </location>
</feature>
<evidence type="ECO:0000256" key="3">
    <source>
        <dbReference type="ARBA" id="ARBA00005760"/>
    </source>
</evidence>
<evidence type="ECO:0000256" key="4">
    <source>
        <dbReference type="ARBA" id="ARBA00022448"/>
    </source>
</evidence>
<keyword evidence="5 13" id="KW-0812">Transmembrane</keyword>
<protein>
    <recommendedName>
        <fullName evidence="16">Nucleoporin protein Ndc1-Nup</fullName>
    </recommendedName>
</protein>
<keyword evidence="6" id="KW-0509">mRNA transport</keyword>
<comment type="similarity">
    <text evidence="3">Belongs to the NDC1 family.</text>
</comment>
<keyword evidence="10" id="KW-0906">Nuclear pore complex</keyword>
<dbReference type="GO" id="GO:0031965">
    <property type="term" value="C:nuclear membrane"/>
    <property type="evidence" value="ECO:0007669"/>
    <property type="project" value="UniProtKB-SubCell"/>
</dbReference>
<evidence type="ECO:0000313" key="14">
    <source>
        <dbReference type="EMBL" id="KAG9442405.1"/>
    </source>
</evidence>
<feature type="transmembrane region" description="Helical" evidence="13">
    <location>
        <begin position="227"/>
        <end position="252"/>
    </location>
</feature>
<keyword evidence="8 13" id="KW-1133">Transmembrane helix</keyword>
<keyword evidence="7" id="KW-0653">Protein transport</keyword>
<dbReference type="Proteomes" id="UP000825729">
    <property type="component" value="Unassembled WGS sequence"/>
</dbReference>
<name>A0AAV7E2L2_ARIFI</name>
<keyword evidence="4" id="KW-0813">Transport</keyword>
<dbReference type="GO" id="GO:0030674">
    <property type="term" value="F:protein-macromolecule adaptor activity"/>
    <property type="evidence" value="ECO:0007669"/>
    <property type="project" value="TreeGrafter"/>
</dbReference>
<dbReference type="AlphaFoldDB" id="A0AAV7E2L2"/>
<dbReference type="GO" id="GO:0070762">
    <property type="term" value="C:nuclear pore transmembrane ring"/>
    <property type="evidence" value="ECO:0007669"/>
    <property type="project" value="TreeGrafter"/>
</dbReference>
<keyword evidence="15" id="KW-1185">Reference proteome</keyword>
<evidence type="ECO:0000256" key="10">
    <source>
        <dbReference type="ARBA" id="ARBA00023132"/>
    </source>
</evidence>
<dbReference type="EMBL" id="JAINDJ010000007">
    <property type="protein sequence ID" value="KAG9442405.1"/>
    <property type="molecule type" value="Genomic_DNA"/>
</dbReference>
<organism evidence="14 15">
    <name type="scientific">Aristolochia fimbriata</name>
    <name type="common">White veined hardy Dutchman's pipe vine</name>
    <dbReference type="NCBI Taxonomy" id="158543"/>
    <lineage>
        <taxon>Eukaryota</taxon>
        <taxon>Viridiplantae</taxon>
        <taxon>Streptophyta</taxon>
        <taxon>Embryophyta</taxon>
        <taxon>Tracheophyta</taxon>
        <taxon>Spermatophyta</taxon>
        <taxon>Magnoliopsida</taxon>
        <taxon>Magnoliidae</taxon>
        <taxon>Piperales</taxon>
        <taxon>Aristolochiaceae</taxon>
        <taxon>Aristolochia</taxon>
    </lineage>
</organism>
<dbReference type="GO" id="GO:0051028">
    <property type="term" value="P:mRNA transport"/>
    <property type="evidence" value="ECO:0007669"/>
    <property type="project" value="UniProtKB-KW"/>
</dbReference>
<accession>A0AAV7E2L2</accession>
<dbReference type="PANTHER" id="PTHR13269">
    <property type="entry name" value="NUCLEOPORIN NDC1"/>
    <property type="match status" value="1"/>
</dbReference>
<dbReference type="InterPro" id="IPR019049">
    <property type="entry name" value="Nucleoporin_prot_Ndc1/Nup"/>
</dbReference>
<evidence type="ECO:0000256" key="13">
    <source>
        <dbReference type="SAM" id="Phobius"/>
    </source>
</evidence>
<keyword evidence="12" id="KW-0539">Nucleus</keyword>
<evidence type="ECO:0000256" key="11">
    <source>
        <dbReference type="ARBA" id="ARBA00023136"/>
    </source>
</evidence>
<dbReference type="Pfam" id="PF09531">
    <property type="entry name" value="Ndc1_Nup"/>
    <property type="match status" value="1"/>
</dbReference>
<dbReference type="PANTHER" id="PTHR13269:SF6">
    <property type="entry name" value="NUCLEOPORIN NDC1"/>
    <property type="match status" value="1"/>
</dbReference>
<feature type="transmembrane region" description="Helical" evidence="13">
    <location>
        <begin position="45"/>
        <end position="68"/>
    </location>
</feature>
<dbReference type="GO" id="GO:0006999">
    <property type="term" value="P:nuclear pore organization"/>
    <property type="evidence" value="ECO:0007669"/>
    <property type="project" value="TreeGrafter"/>
</dbReference>
<evidence type="ECO:0000256" key="8">
    <source>
        <dbReference type="ARBA" id="ARBA00022989"/>
    </source>
</evidence>
<feature type="transmembrane region" description="Helical" evidence="13">
    <location>
        <begin position="147"/>
        <end position="166"/>
    </location>
</feature>
<proteinExistence type="inferred from homology"/>
<evidence type="ECO:0000256" key="12">
    <source>
        <dbReference type="ARBA" id="ARBA00023242"/>
    </source>
</evidence>
<evidence type="ECO:0000313" key="15">
    <source>
        <dbReference type="Proteomes" id="UP000825729"/>
    </source>
</evidence>
<evidence type="ECO:0000256" key="6">
    <source>
        <dbReference type="ARBA" id="ARBA00022816"/>
    </source>
</evidence>
<evidence type="ECO:0000256" key="1">
    <source>
        <dbReference type="ARBA" id="ARBA00004232"/>
    </source>
</evidence>
<dbReference type="GO" id="GO:0015031">
    <property type="term" value="P:protein transport"/>
    <property type="evidence" value="ECO:0007669"/>
    <property type="project" value="UniProtKB-KW"/>
</dbReference>
<feature type="transmembrane region" description="Helical" evidence="13">
    <location>
        <begin position="114"/>
        <end position="135"/>
    </location>
</feature>
<gene>
    <name evidence="14" type="ORF">H6P81_018259</name>
</gene>
<keyword evidence="9" id="KW-0811">Translocation</keyword>
<comment type="caution">
    <text evidence="14">The sequence shown here is derived from an EMBL/GenBank/DDBJ whole genome shotgun (WGS) entry which is preliminary data.</text>
</comment>
<sequence length="537" mass="59863">MSPDIVKDRWLGFLIWQTIFSTFVFLVFKTVLLSPFIGNTFIPSLFGLLSFLGFHFSLFLFSSALFIVSSPREDRLASASELALGFVRFFLKSVVFGSSEVSDADFRRRARKSAAVVFFVIICGLSGFVSGVVIFESLDGFDGLRPVGLGLRGAVFGLVYGAYFIYRKRWIMAFPIIQRPLFFCFKMGLRSSLKHSLRLSSSSFVLSTVLMAFLPNNLKTSRTLGQFIVQHIILFLGTSVVSFCWELSCHLLQVLYTRRSFFAPPQGSAAAETNPSEPLLAALEQSNPRSLYQYLAFLDLCMVCERNVDTWRRAAFFEETGETYRRVITVCLRPLEQLTSRLSEGLEGISGDRSDLLSKQLHSPTDTRVDPRLHEAFDDFQLYAWCSRTVSALTACSHSEDRLGVAQLTGSNASAVSTLLSCLIAVEACLGKKTSAPSQHLMGPGSIKWATVSTGRKDAPPSFMSKKKDGVLYSKAYTMADVLRTSIYEIVSVFKEEMHGAKATGLEKDWIIKSKPLYGTREILAQKLSLFLDFNAN</sequence>
<evidence type="ECO:0000256" key="2">
    <source>
        <dbReference type="ARBA" id="ARBA00004567"/>
    </source>
</evidence>